<dbReference type="PRINTS" id="PR00081">
    <property type="entry name" value="GDHRDH"/>
</dbReference>
<evidence type="ECO:0000259" key="3">
    <source>
        <dbReference type="SMART" id="SM00822"/>
    </source>
</evidence>
<evidence type="ECO:0000313" key="5">
    <source>
        <dbReference type="Proteomes" id="UP001165042"/>
    </source>
</evidence>
<comment type="similarity">
    <text evidence="1">Belongs to the short-chain dehydrogenases/reductases (SDR) family.</text>
</comment>
<keyword evidence="5" id="KW-1185">Reference proteome</keyword>
<evidence type="ECO:0000313" key="4">
    <source>
        <dbReference type="EMBL" id="GLW95823.1"/>
    </source>
</evidence>
<dbReference type="PANTHER" id="PTHR43669:SF6">
    <property type="entry name" value="DECAPRENYLPHOSPHORYL-2-KETO-BETA-D-ERYTHRO-PENTOSE REDUCTASE"/>
    <property type="match status" value="1"/>
</dbReference>
<dbReference type="SUPFAM" id="SSF51735">
    <property type="entry name" value="NAD(P)-binding Rossmann-fold domains"/>
    <property type="match status" value="1"/>
</dbReference>
<dbReference type="EMBL" id="BSSD01000016">
    <property type="protein sequence ID" value="GLW95823.1"/>
    <property type="molecule type" value="Genomic_DNA"/>
</dbReference>
<dbReference type="Pfam" id="PF00106">
    <property type="entry name" value="adh_short"/>
    <property type="match status" value="1"/>
</dbReference>
<dbReference type="InterPro" id="IPR020904">
    <property type="entry name" value="Sc_DH/Rdtase_CS"/>
</dbReference>
<dbReference type="InterPro" id="IPR036291">
    <property type="entry name" value="NAD(P)-bd_dom_sf"/>
</dbReference>
<dbReference type="PROSITE" id="PS00061">
    <property type="entry name" value="ADH_SHORT"/>
    <property type="match status" value="1"/>
</dbReference>
<name>A0A9W6VEA2_9PSEU</name>
<evidence type="ECO:0000256" key="2">
    <source>
        <dbReference type="ARBA" id="ARBA00023002"/>
    </source>
</evidence>
<dbReference type="PANTHER" id="PTHR43669">
    <property type="entry name" value="5-KETO-D-GLUCONATE 5-REDUCTASE"/>
    <property type="match status" value="1"/>
</dbReference>
<reference evidence="4" key="1">
    <citation type="submission" date="2023-02" db="EMBL/GenBank/DDBJ databases">
        <title>Actinokineospora globicatena NBRC 15670.</title>
        <authorList>
            <person name="Ichikawa N."/>
            <person name="Sato H."/>
            <person name="Tonouchi N."/>
        </authorList>
    </citation>
    <scope>NUCLEOTIDE SEQUENCE</scope>
    <source>
        <strain evidence="4">NBRC 15670</strain>
    </source>
</reference>
<dbReference type="InterPro" id="IPR057326">
    <property type="entry name" value="KR_dom"/>
</dbReference>
<dbReference type="GO" id="GO:0016491">
    <property type="term" value="F:oxidoreductase activity"/>
    <property type="evidence" value="ECO:0007669"/>
    <property type="project" value="UniProtKB-KW"/>
</dbReference>
<sequence length="245" mass="25676">MSGALVVLGGRSEIGLELARLLAPGRVVVLAARRAGDLDHQRRSLLDGGAAAVHAVEFDADDLAAHESVLDGITAAHGPIGTVVVSFGILGDQGKAETDVAHAVSIVHTDYVAHVAVLTQLATRLRRQGSGEIVVFSSVAGVRVRRANYVYGSAKSGLDGFASGLADALAGSGVRLLLVRPGFVVGRMTEGMSPAPFASTPAQVANATARALRRGRGEVWVPGVLRPVFFLMRLLPRALWRRLPR</sequence>
<protein>
    <submittedName>
        <fullName evidence="4">Short-chain dehydrogenase</fullName>
    </submittedName>
</protein>
<dbReference type="AlphaFoldDB" id="A0A9W6VEA2"/>
<feature type="domain" description="Ketoreductase" evidence="3">
    <location>
        <begin position="3"/>
        <end position="191"/>
    </location>
</feature>
<keyword evidence="2" id="KW-0560">Oxidoreductase</keyword>
<dbReference type="SMART" id="SM00822">
    <property type="entry name" value="PKS_KR"/>
    <property type="match status" value="1"/>
</dbReference>
<dbReference type="Gene3D" id="3.40.50.720">
    <property type="entry name" value="NAD(P)-binding Rossmann-like Domain"/>
    <property type="match status" value="1"/>
</dbReference>
<comment type="caution">
    <text evidence="4">The sequence shown here is derived from an EMBL/GenBank/DDBJ whole genome shotgun (WGS) entry which is preliminary data.</text>
</comment>
<dbReference type="Proteomes" id="UP001165042">
    <property type="component" value="Unassembled WGS sequence"/>
</dbReference>
<proteinExistence type="inferred from homology"/>
<evidence type="ECO:0000256" key="1">
    <source>
        <dbReference type="ARBA" id="ARBA00006484"/>
    </source>
</evidence>
<gene>
    <name evidence="4" type="ORF">Aglo03_66390</name>
</gene>
<dbReference type="RefSeq" id="WP_285613511.1">
    <property type="nucleotide sequence ID" value="NZ_BSSD01000016.1"/>
</dbReference>
<organism evidence="4 5">
    <name type="scientific">Actinokineospora globicatena</name>
    <dbReference type="NCBI Taxonomy" id="103729"/>
    <lineage>
        <taxon>Bacteria</taxon>
        <taxon>Bacillati</taxon>
        <taxon>Actinomycetota</taxon>
        <taxon>Actinomycetes</taxon>
        <taxon>Pseudonocardiales</taxon>
        <taxon>Pseudonocardiaceae</taxon>
        <taxon>Actinokineospora</taxon>
    </lineage>
</organism>
<dbReference type="InterPro" id="IPR002347">
    <property type="entry name" value="SDR_fam"/>
</dbReference>
<accession>A0A9W6VEA2</accession>